<protein>
    <submittedName>
        <fullName evidence="1">Taurocyamine kinase</fullName>
    </submittedName>
</protein>
<organism evidence="1 2">
    <name type="scientific">Symbiodinium microadriaticum</name>
    <name type="common">Dinoflagellate</name>
    <name type="synonym">Zooxanthella microadriatica</name>
    <dbReference type="NCBI Taxonomy" id="2951"/>
    <lineage>
        <taxon>Eukaryota</taxon>
        <taxon>Sar</taxon>
        <taxon>Alveolata</taxon>
        <taxon>Dinophyceae</taxon>
        <taxon>Suessiales</taxon>
        <taxon>Symbiodiniaceae</taxon>
        <taxon>Symbiodinium</taxon>
    </lineage>
</organism>
<evidence type="ECO:0000313" key="2">
    <source>
        <dbReference type="Proteomes" id="UP000186817"/>
    </source>
</evidence>
<reference evidence="1 2" key="1">
    <citation type="submission" date="2016-02" db="EMBL/GenBank/DDBJ databases">
        <title>Genome analysis of coral dinoflagellate symbionts highlights evolutionary adaptations to a symbiotic lifestyle.</title>
        <authorList>
            <person name="Aranda M."/>
            <person name="Li Y."/>
            <person name="Liew Y.J."/>
            <person name="Baumgarten S."/>
            <person name="Simakov O."/>
            <person name="Wilson M."/>
            <person name="Piel J."/>
            <person name="Ashoor H."/>
            <person name="Bougouffa S."/>
            <person name="Bajic V.B."/>
            <person name="Ryu T."/>
            <person name="Ravasi T."/>
            <person name="Bayer T."/>
            <person name="Micklem G."/>
            <person name="Kim H."/>
            <person name="Bhak J."/>
            <person name="Lajeunesse T.C."/>
            <person name="Voolstra C.R."/>
        </authorList>
    </citation>
    <scope>NUCLEOTIDE SEQUENCE [LARGE SCALE GENOMIC DNA]</scope>
    <source>
        <strain evidence="1 2">CCMP2467</strain>
    </source>
</reference>
<dbReference type="AlphaFoldDB" id="A0A1Q9DXF4"/>
<keyword evidence="2" id="KW-1185">Reference proteome</keyword>
<dbReference type="EMBL" id="LSRX01000348">
    <property type="protein sequence ID" value="OLP99841.1"/>
    <property type="molecule type" value="Genomic_DNA"/>
</dbReference>
<dbReference type="OrthoDB" id="430219at2759"/>
<gene>
    <name evidence="1" type="ORF">AK812_SmicGene17534</name>
</gene>
<accession>A0A1Q9DXF4</accession>
<dbReference type="Gene3D" id="3.30.590.10">
    <property type="entry name" value="Glutamine synthetase/guanido kinase, catalytic domain"/>
    <property type="match status" value="1"/>
</dbReference>
<dbReference type="GO" id="GO:0005615">
    <property type="term" value="C:extracellular space"/>
    <property type="evidence" value="ECO:0007669"/>
    <property type="project" value="TreeGrafter"/>
</dbReference>
<proteinExistence type="predicted"/>
<dbReference type="Proteomes" id="UP000186817">
    <property type="component" value="Unassembled WGS sequence"/>
</dbReference>
<keyword evidence="1" id="KW-0418">Kinase</keyword>
<comment type="caution">
    <text evidence="1">The sequence shown here is derived from an EMBL/GenBank/DDBJ whole genome shotgun (WGS) entry which is preliminary data.</text>
</comment>
<dbReference type="InterPro" id="IPR000749">
    <property type="entry name" value="ATP-guanido_PTrfase"/>
</dbReference>
<sequence>MHLFATSMTDDLTCAGGWRKNEEHPKCFRGVGVGAEETMQVFRKEPGLYDRLKERRTKLGTRLARCIKDCFDTFSEIFDAPWSFLGYMAYSLQDEMGLPPSSSLHLKEQGKFRIWPGELSSRMGVEVDWLGQEPEALSRADTGRVDPKRLDPTGHTIHSVEVSAVRNLRGFRFPAAMDAAERAEAQYEQKVPLSVEMLVAKAIRGLAPAVTGGMDEFEEARLQAAGLHFGLPEDAAALALAVGLNDAGGLGIGLSFKVFASADRDLAVWTNRQEHLTIVSVATGDGLGKAYRKLVRALDGLAQIIQRGKPGAEEVIDMWIRWLQSLAEDFQHLMFESAAVSTVDVQYRAVLRAFATSERLGFLTSDLHRLPSKQRRRQLEALFNGAQVEAVSTLASGKEVEGYFRISNMDVFNATDEEILSLLSVRKSTLRLVNTAYLSGPGLARHCPSLSVAEWKAQAFANLSLLREVFSGVMTASGTDGEELTQEMLAAMMREATPQDASRPGHVEEEELGSLKDRYDLLLIRLMPPNVFDLLALVV</sequence>
<dbReference type="GO" id="GO:0046314">
    <property type="term" value="P:phosphocreatine biosynthetic process"/>
    <property type="evidence" value="ECO:0007669"/>
    <property type="project" value="InterPro"/>
</dbReference>
<dbReference type="SUPFAM" id="SSF55931">
    <property type="entry name" value="Glutamine synthetase/guanido kinase"/>
    <property type="match status" value="1"/>
</dbReference>
<name>A0A1Q9DXF4_SYMMI</name>
<dbReference type="InterPro" id="IPR014746">
    <property type="entry name" value="Gln_synth/guanido_kin_cat_dom"/>
</dbReference>
<keyword evidence="1" id="KW-0808">Transferase</keyword>
<dbReference type="PANTHER" id="PTHR11547:SF38">
    <property type="entry name" value="ARGININE KINASE 1-RELATED"/>
    <property type="match status" value="1"/>
</dbReference>
<evidence type="ECO:0000313" key="1">
    <source>
        <dbReference type="EMBL" id="OLP99841.1"/>
    </source>
</evidence>
<dbReference type="GO" id="GO:0004111">
    <property type="term" value="F:creatine kinase activity"/>
    <property type="evidence" value="ECO:0007669"/>
    <property type="project" value="InterPro"/>
</dbReference>
<dbReference type="PANTHER" id="PTHR11547">
    <property type="entry name" value="ARGININE OR CREATINE KINASE"/>
    <property type="match status" value="1"/>
</dbReference>